<keyword evidence="11" id="KW-1185">Reference proteome</keyword>
<dbReference type="GO" id="GO:0016887">
    <property type="term" value="F:ATP hydrolysis activity"/>
    <property type="evidence" value="ECO:0007669"/>
    <property type="project" value="InterPro"/>
</dbReference>
<dbReference type="InterPro" id="IPR027417">
    <property type="entry name" value="P-loop_NTPase"/>
</dbReference>
<dbReference type="InterPro" id="IPR013525">
    <property type="entry name" value="ABC2_TM"/>
</dbReference>
<keyword evidence="3 8" id="KW-0812">Transmembrane</keyword>
<dbReference type="Gene3D" id="3.40.50.300">
    <property type="entry name" value="P-loop containing nucleotide triphosphate hydrolases"/>
    <property type="match status" value="1"/>
</dbReference>
<keyword evidence="5" id="KW-0067">ATP-binding</keyword>
<dbReference type="GO" id="GO:0016020">
    <property type="term" value="C:membrane"/>
    <property type="evidence" value="ECO:0007669"/>
    <property type="project" value="UniProtKB-SubCell"/>
</dbReference>
<dbReference type="Proteomes" id="UP001211065">
    <property type="component" value="Unassembled WGS sequence"/>
</dbReference>
<evidence type="ECO:0000256" key="8">
    <source>
        <dbReference type="SAM" id="Phobius"/>
    </source>
</evidence>
<evidence type="ECO:0000256" key="5">
    <source>
        <dbReference type="ARBA" id="ARBA00022840"/>
    </source>
</evidence>
<dbReference type="GO" id="GO:0005524">
    <property type="term" value="F:ATP binding"/>
    <property type="evidence" value="ECO:0007669"/>
    <property type="project" value="UniProtKB-KW"/>
</dbReference>
<dbReference type="PANTHER" id="PTHR48041">
    <property type="entry name" value="ABC TRANSPORTER G FAMILY MEMBER 28"/>
    <property type="match status" value="1"/>
</dbReference>
<evidence type="ECO:0000313" key="10">
    <source>
        <dbReference type="EMBL" id="KAJ3220649.1"/>
    </source>
</evidence>
<keyword evidence="7 8" id="KW-0472">Membrane</keyword>
<reference evidence="10" key="1">
    <citation type="submission" date="2020-05" db="EMBL/GenBank/DDBJ databases">
        <title>Phylogenomic resolution of chytrid fungi.</title>
        <authorList>
            <person name="Stajich J.E."/>
            <person name="Amses K."/>
            <person name="Simmons R."/>
            <person name="Seto K."/>
            <person name="Myers J."/>
            <person name="Bonds A."/>
            <person name="Quandt C.A."/>
            <person name="Barry K."/>
            <person name="Liu P."/>
            <person name="Grigoriev I."/>
            <person name="Longcore J.E."/>
            <person name="James T.Y."/>
        </authorList>
    </citation>
    <scope>NUCLEOTIDE SEQUENCE</scope>
    <source>
        <strain evidence="10">JEL0476</strain>
    </source>
</reference>
<dbReference type="AlphaFoldDB" id="A0AAD5U118"/>
<dbReference type="PROSITE" id="PS50893">
    <property type="entry name" value="ABC_TRANSPORTER_2"/>
    <property type="match status" value="1"/>
</dbReference>
<dbReference type="Pfam" id="PF00005">
    <property type="entry name" value="ABC_tran"/>
    <property type="match status" value="1"/>
</dbReference>
<dbReference type="InterPro" id="IPR017871">
    <property type="entry name" value="ABC_transporter-like_CS"/>
</dbReference>
<evidence type="ECO:0000256" key="2">
    <source>
        <dbReference type="ARBA" id="ARBA00022448"/>
    </source>
</evidence>
<evidence type="ECO:0000256" key="4">
    <source>
        <dbReference type="ARBA" id="ARBA00022741"/>
    </source>
</evidence>
<feature type="domain" description="ABC transporter" evidence="9">
    <location>
        <begin position="136"/>
        <end position="373"/>
    </location>
</feature>
<dbReference type="InterPro" id="IPR050352">
    <property type="entry name" value="ABCG_transporters"/>
</dbReference>
<sequence>MSNDQTNWKKLSRGDLYVLFSQRISLFSPKEDMNQKFANQVITVLLTMNNMNGFYFGGFIFCILVDFIIFVLYFIRRGYEKKKSRQIKKKNFSFSSSKECKIKKTEELDYDELKNDATLVDLFVKESNNVKICMKFDFENLYFERKGKTILNNITGSIRPARLTAIMGPSGAGKTTFMDVLMGKLNRTKGNLYLNSLETEIYHYRKLIGFVPQEDIMLRELTVYENILHSARVRLPSSWKNNEIEKQVKKVIQSLELEQITHQKIGCDESSSGISGGQRKRVNIAMELAAIPFSLFLDEPTSGLDSTSALNICQILKKLTGYGQTILCVIHQFPLHINPADVLIDALSKGAANNEMLVEKWNEFYTVESKKEKELSSEDNERVKIENELFYSCVGKILSKRGAHWIQQFLWCVKRCILQQYRSISSLIFEVIVALSAGTLIVLKTGISATSANGELYKGIYVDPYTVISPAPAQTALPLYGLLTGFAVALSSSPAGVKVFSEEKPLFWRETASGHNSLAYYLGKTIGCSPRFILSSLHYSAFYQYFAAPTFPNFGMGYMIVLMTFFGVYGMCAFVSSLVNKKNANLSEASKWGLLFMWEISFNKWGTEALFSSSVTPMSSVYKVDDIADFFGYSLNQEYTDLGMMLLIGVVFRVFSYFGLIFINRNKLR</sequence>
<gene>
    <name evidence="10" type="ORF">HK099_004129</name>
</gene>
<evidence type="ECO:0000256" key="7">
    <source>
        <dbReference type="ARBA" id="ARBA00023136"/>
    </source>
</evidence>
<comment type="subcellular location">
    <subcellularLocation>
        <location evidence="1">Membrane</location>
        <topology evidence="1">Multi-pass membrane protein</topology>
    </subcellularLocation>
</comment>
<comment type="caution">
    <text evidence="10">The sequence shown here is derived from an EMBL/GenBank/DDBJ whole genome shotgun (WGS) entry which is preliminary data.</text>
</comment>
<proteinExistence type="predicted"/>
<dbReference type="PROSITE" id="PS00211">
    <property type="entry name" value="ABC_TRANSPORTER_1"/>
    <property type="match status" value="1"/>
</dbReference>
<feature type="transmembrane region" description="Helical" evidence="8">
    <location>
        <begin position="424"/>
        <end position="443"/>
    </location>
</feature>
<dbReference type="Pfam" id="PF01061">
    <property type="entry name" value="ABC2_membrane"/>
    <property type="match status" value="1"/>
</dbReference>
<protein>
    <recommendedName>
        <fullName evidence="9">ABC transporter domain-containing protein</fullName>
    </recommendedName>
</protein>
<evidence type="ECO:0000259" key="9">
    <source>
        <dbReference type="PROSITE" id="PS50893"/>
    </source>
</evidence>
<evidence type="ECO:0000313" key="11">
    <source>
        <dbReference type="Proteomes" id="UP001211065"/>
    </source>
</evidence>
<keyword evidence="6 8" id="KW-1133">Transmembrane helix</keyword>
<feature type="transmembrane region" description="Helical" evidence="8">
    <location>
        <begin position="642"/>
        <end position="663"/>
    </location>
</feature>
<keyword evidence="4" id="KW-0547">Nucleotide-binding</keyword>
<dbReference type="EMBL" id="JADGJW010000284">
    <property type="protein sequence ID" value="KAJ3220649.1"/>
    <property type="molecule type" value="Genomic_DNA"/>
</dbReference>
<feature type="transmembrane region" description="Helical" evidence="8">
    <location>
        <begin position="558"/>
        <end position="579"/>
    </location>
</feature>
<dbReference type="SUPFAM" id="SSF52540">
    <property type="entry name" value="P-loop containing nucleoside triphosphate hydrolases"/>
    <property type="match status" value="1"/>
</dbReference>
<dbReference type="InterPro" id="IPR003439">
    <property type="entry name" value="ABC_transporter-like_ATP-bd"/>
</dbReference>
<dbReference type="SMART" id="SM00382">
    <property type="entry name" value="AAA"/>
    <property type="match status" value="1"/>
</dbReference>
<dbReference type="GO" id="GO:0140359">
    <property type="term" value="F:ABC-type transporter activity"/>
    <property type="evidence" value="ECO:0007669"/>
    <property type="project" value="InterPro"/>
</dbReference>
<evidence type="ECO:0000256" key="1">
    <source>
        <dbReference type="ARBA" id="ARBA00004141"/>
    </source>
</evidence>
<feature type="transmembrane region" description="Helical" evidence="8">
    <location>
        <begin position="54"/>
        <end position="75"/>
    </location>
</feature>
<keyword evidence="2" id="KW-0813">Transport</keyword>
<accession>A0AAD5U118</accession>
<dbReference type="InterPro" id="IPR003593">
    <property type="entry name" value="AAA+_ATPase"/>
</dbReference>
<dbReference type="PANTHER" id="PTHR48041:SF91">
    <property type="entry name" value="ABC TRANSPORTER G FAMILY MEMBER 28"/>
    <property type="match status" value="1"/>
</dbReference>
<organism evidence="10 11">
    <name type="scientific">Clydaea vesicula</name>
    <dbReference type="NCBI Taxonomy" id="447962"/>
    <lineage>
        <taxon>Eukaryota</taxon>
        <taxon>Fungi</taxon>
        <taxon>Fungi incertae sedis</taxon>
        <taxon>Chytridiomycota</taxon>
        <taxon>Chytridiomycota incertae sedis</taxon>
        <taxon>Chytridiomycetes</taxon>
        <taxon>Lobulomycetales</taxon>
        <taxon>Lobulomycetaceae</taxon>
        <taxon>Clydaea</taxon>
    </lineage>
</organism>
<name>A0AAD5U118_9FUNG</name>
<evidence type="ECO:0000256" key="3">
    <source>
        <dbReference type="ARBA" id="ARBA00022692"/>
    </source>
</evidence>
<evidence type="ECO:0000256" key="6">
    <source>
        <dbReference type="ARBA" id="ARBA00022989"/>
    </source>
</evidence>